<keyword evidence="1" id="KW-0472">Membrane</keyword>
<reference evidence="2" key="1">
    <citation type="submission" date="2021-06" db="EMBL/GenBank/DDBJ databases">
        <title>Paracoccus bacterium XHP0099 sp. nov., isolated from the surface waters of the Yellow Sea.</title>
        <authorList>
            <person name="Xue H."/>
            <person name="Zhang D."/>
        </authorList>
    </citation>
    <scope>NUCLEOTIDE SEQUENCE</scope>
    <source>
        <strain evidence="2">XHP0099</strain>
    </source>
</reference>
<evidence type="ECO:0000313" key="2">
    <source>
        <dbReference type="EMBL" id="MBU3030175.1"/>
    </source>
</evidence>
<evidence type="ECO:0000313" key="3">
    <source>
        <dbReference type="Proteomes" id="UP001166191"/>
    </source>
</evidence>
<proteinExistence type="predicted"/>
<keyword evidence="3" id="KW-1185">Reference proteome</keyword>
<evidence type="ECO:0000256" key="1">
    <source>
        <dbReference type="SAM" id="Phobius"/>
    </source>
</evidence>
<sequence>MDIFDAIIWAGAALTLAGLVALVWCIATVARARRAGLGDEALREKMRRVLTVNMGALLASTLGLMLVVLGILLRP</sequence>
<accession>A0ABS6AKI8</accession>
<feature type="transmembrane region" description="Helical" evidence="1">
    <location>
        <begin position="50"/>
        <end position="73"/>
    </location>
</feature>
<dbReference type="RefSeq" id="WP_216032849.1">
    <property type="nucleotide sequence ID" value="NZ_JAHKNG010000011.1"/>
</dbReference>
<keyword evidence="1" id="KW-1133">Transmembrane helix</keyword>
<feature type="transmembrane region" description="Helical" evidence="1">
    <location>
        <begin position="6"/>
        <end position="29"/>
    </location>
</feature>
<dbReference type="EMBL" id="JAHKNG010000011">
    <property type="protein sequence ID" value="MBU3030175.1"/>
    <property type="molecule type" value="Genomic_DNA"/>
</dbReference>
<dbReference type="Proteomes" id="UP001166191">
    <property type="component" value="Unassembled WGS sequence"/>
</dbReference>
<comment type="caution">
    <text evidence="2">The sequence shown here is derived from an EMBL/GenBank/DDBJ whole genome shotgun (WGS) entry which is preliminary data.</text>
</comment>
<organism evidence="2 3">
    <name type="scientific">Paracoccus marinaquae</name>
    <dbReference type="NCBI Taxonomy" id="2841926"/>
    <lineage>
        <taxon>Bacteria</taxon>
        <taxon>Pseudomonadati</taxon>
        <taxon>Pseudomonadota</taxon>
        <taxon>Alphaproteobacteria</taxon>
        <taxon>Rhodobacterales</taxon>
        <taxon>Paracoccaceae</taxon>
        <taxon>Paracoccus</taxon>
    </lineage>
</organism>
<keyword evidence="1" id="KW-0812">Transmembrane</keyword>
<name>A0ABS6AKI8_9RHOB</name>
<gene>
    <name evidence="2" type="ORF">KNW02_08585</name>
</gene>
<protein>
    <submittedName>
        <fullName evidence="2">Uncharacterized protein</fullName>
    </submittedName>
</protein>